<organism evidence="2 3">
    <name type="scientific">Pseudoclavibacter endophyticus</name>
    <dbReference type="NCBI Taxonomy" id="1778590"/>
    <lineage>
        <taxon>Bacteria</taxon>
        <taxon>Bacillati</taxon>
        <taxon>Actinomycetota</taxon>
        <taxon>Actinomycetes</taxon>
        <taxon>Micrococcales</taxon>
        <taxon>Microbacteriaceae</taxon>
        <taxon>Pseudoclavibacter</taxon>
    </lineage>
</organism>
<dbReference type="OrthoDB" id="4578793at2"/>
<evidence type="ECO:0000313" key="3">
    <source>
        <dbReference type="Proteomes" id="UP000431744"/>
    </source>
</evidence>
<feature type="compositionally biased region" description="Basic and acidic residues" evidence="1">
    <location>
        <begin position="40"/>
        <end position="74"/>
    </location>
</feature>
<feature type="compositionally biased region" description="Gly residues" evidence="1">
    <location>
        <begin position="23"/>
        <end position="33"/>
    </location>
</feature>
<proteinExistence type="predicted"/>
<feature type="region of interest" description="Disordered" evidence="1">
    <location>
        <begin position="1"/>
        <end position="74"/>
    </location>
</feature>
<evidence type="ECO:0000256" key="1">
    <source>
        <dbReference type="SAM" id="MobiDB-lite"/>
    </source>
</evidence>
<dbReference type="AlphaFoldDB" id="A0A6H9WC78"/>
<keyword evidence="3" id="KW-1185">Reference proteome</keyword>
<dbReference type="RefSeq" id="WP_158029478.1">
    <property type="nucleotide sequence ID" value="NZ_BMHG01000001.1"/>
</dbReference>
<reference evidence="2 3" key="1">
    <citation type="submission" date="2019-09" db="EMBL/GenBank/DDBJ databases">
        <title>Phylogeny of genus Pseudoclavibacter and closely related genus.</title>
        <authorList>
            <person name="Li Y."/>
        </authorList>
    </citation>
    <scope>NUCLEOTIDE SEQUENCE [LARGE SCALE GENOMIC DNA]</scope>
    <source>
        <strain evidence="2 3">EGI 60007</strain>
    </source>
</reference>
<dbReference type="EMBL" id="WBJY01000002">
    <property type="protein sequence ID" value="KAB1648283.1"/>
    <property type="molecule type" value="Genomic_DNA"/>
</dbReference>
<dbReference type="Proteomes" id="UP000431744">
    <property type="component" value="Unassembled WGS sequence"/>
</dbReference>
<sequence>MQPPAVHPGTAYPQQSPYSTAQPGGGAQGGDGAQGTAQTAKDEGRRVAGEAQESAKRVAGEVKDEGRKVAGEAKRQARQVYEQARTEVSQQAATQQGRLADGLVEMGSDFDEMSNATDSSGLAATLVSEAAARTGDFGRWLQNREPDDVLQEVKRFARRRPVTFVAVAAVAGIVAGRLTRGLVDDAKDEGTTP</sequence>
<evidence type="ECO:0000313" key="2">
    <source>
        <dbReference type="EMBL" id="KAB1648283.1"/>
    </source>
</evidence>
<name>A0A6H9WC78_9MICO</name>
<gene>
    <name evidence="2" type="ORF">F8O04_11300</name>
</gene>
<protein>
    <submittedName>
        <fullName evidence="2">Uncharacterized protein</fullName>
    </submittedName>
</protein>
<comment type="caution">
    <text evidence="2">The sequence shown here is derived from an EMBL/GenBank/DDBJ whole genome shotgun (WGS) entry which is preliminary data.</text>
</comment>
<accession>A0A6H9WC78</accession>